<dbReference type="Pfam" id="PF25539">
    <property type="entry name" value="Bestrophin_2"/>
    <property type="match status" value="1"/>
</dbReference>
<keyword evidence="7 9" id="KW-0472">Membrane</keyword>
<organism evidence="10 11">
    <name type="scientific">Dechloromonas hankyongensis</name>
    <dbReference type="NCBI Taxonomy" id="2908002"/>
    <lineage>
        <taxon>Bacteria</taxon>
        <taxon>Pseudomonadati</taxon>
        <taxon>Pseudomonadota</taxon>
        <taxon>Betaproteobacteria</taxon>
        <taxon>Rhodocyclales</taxon>
        <taxon>Azonexaceae</taxon>
        <taxon>Dechloromonas</taxon>
    </lineage>
</organism>
<dbReference type="RefSeq" id="WP_275711609.1">
    <property type="nucleotide sequence ID" value="NZ_JAKLTN010000002.1"/>
</dbReference>
<protein>
    <recommendedName>
        <fullName evidence="12">Bestrophin</fullName>
    </recommendedName>
</protein>
<comment type="similarity">
    <text evidence="8">Belongs to the anion channel-forming bestrophin (TC 1.A.46) family.</text>
</comment>
<dbReference type="EMBL" id="JAKLTN010000002">
    <property type="protein sequence ID" value="MCG2578277.1"/>
    <property type="molecule type" value="Genomic_DNA"/>
</dbReference>
<gene>
    <name evidence="10" type="ORF">LZ012_14880</name>
</gene>
<keyword evidence="5 9" id="KW-1133">Transmembrane helix</keyword>
<evidence type="ECO:0000313" key="11">
    <source>
        <dbReference type="Proteomes" id="UP001165384"/>
    </source>
</evidence>
<evidence type="ECO:0000256" key="7">
    <source>
        <dbReference type="ARBA" id="ARBA00023136"/>
    </source>
</evidence>
<dbReference type="Proteomes" id="UP001165384">
    <property type="component" value="Unassembled WGS sequence"/>
</dbReference>
<evidence type="ECO:0000256" key="9">
    <source>
        <dbReference type="SAM" id="Phobius"/>
    </source>
</evidence>
<keyword evidence="2" id="KW-0813">Transport</keyword>
<evidence type="ECO:0000256" key="8">
    <source>
        <dbReference type="ARBA" id="ARBA00034708"/>
    </source>
</evidence>
<evidence type="ECO:0000256" key="2">
    <source>
        <dbReference type="ARBA" id="ARBA00022448"/>
    </source>
</evidence>
<dbReference type="PANTHER" id="PTHR33281">
    <property type="entry name" value="UPF0187 PROTEIN YNEE"/>
    <property type="match status" value="1"/>
</dbReference>
<comment type="subcellular location">
    <subcellularLocation>
        <location evidence="1">Cell membrane</location>
        <topology evidence="1">Multi-pass membrane protein</topology>
    </subcellularLocation>
</comment>
<dbReference type="InterPro" id="IPR044669">
    <property type="entry name" value="YneE/VCCN1/2-like"/>
</dbReference>
<feature type="transmembrane region" description="Helical" evidence="9">
    <location>
        <begin position="20"/>
        <end position="40"/>
    </location>
</feature>
<keyword evidence="3" id="KW-1003">Cell membrane</keyword>
<evidence type="ECO:0000256" key="4">
    <source>
        <dbReference type="ARBA" id="ARBA00022692"/>
    </source>
</evidence>
<evidence type="ECO:0000256" key="1">
    <source>
        <dbReference type="ARBA" id="ARBA00004651"/>
    </source>
</evidence>
<reference evidence="10" key="1">
    <citation type="submission" date="2022-01" db="EMBL/GenBank/DDBJ databases">
        <authorList>
            <person name="Jo J.-H."/>
            <person name="Im W.-T."/>
        </authorList>
    </citation>
    <scope>NUCLEOTIDE SEQUENCE</scope>
    <source>
        <strain evidence="10">XY25</strain>
    </source>
</reference>
<keyword evidence="6" id="KW-0406">Ion transport</keyword>
<feature type="transmembrane region" description="Helical" evidence="9">
    <location>
        <begin position="52"/>
        <end position="72"/>
    </location>
</feature>
<evidence type="ECO:0008006" key="12">
    <source>
        <dbReference type="Google" id="ProtNLM"/>
    </source>
</evidence>
<keyword evidence="4 9" id="KW-0812">Transmembrane</keyword>
<accession>A0ABS9K536</accession>
<evidence type="ECO:0000256" key="3">
    <source>
        <dbReference type="ARBA" id="ARBA00022475"/>
    </source>
</evidence>
<comment type="caution">
    <text evidence="10">The sequence shown here is derived from an EMBL/GenBank/DDBJ whole genome shotgun (WGS) entry which is preliminary data.</text>
</comment>
<evidence type="ECO:0000256" key="5">
    <source>
        <dbReference type="ARBA" id="ARBA00022989"/>
    </source>
</evidence>
<evidence type="ECO:0000256" key="6">
    <source>
        <dbReference type="ARBA" id="ARBA00023065"/>
    </source>
</evidence>
<name>A0ABS9K536_9RHOO</name>
<proteinExistence type="inferred from homology"/>
<sequence length="306" mass="33809">MIVRPHLHWFRLLFVWRGSVLPYILTRLLPVLAVSVASVLSQDWWMSAHAASALSIPPFTLMGVALAIFLGFRNSVSYDRYWEARKQWGNLLIAARSLTREVASFAPEATELQRRVARTLGAFAYALKHQLRSTDPRVDLACRLDADVLEQVCAARFPPSALLLCLARDIATAQKAGQISDLQLQALDRNLNLLTEASGACERIANTPIPYTYRVLMNRTVVVYCLLLPIGLSTSIGWLTALVAPFIAYTFLALDVIGEQIEEPFGKEPNDLALASMCHGIEVSVCELVGETPRGTAPEVVDYVVT</sequence>
<evidence type="ECO:0000313" key="10">
    <source>
        <dbReference type="EMBL" id="MCG2578277.1"/>
    </source>
</evidence>
<keyword evidence="11" id="KW-1185">Reference proteome</keyword>
<dbReference type="PANTHER" id="PTHR33281:SF19">
    <property type="entry name" value="VOLTAGE-DEPENDENT ANION CHANNEL-FORMING PROTEIN YNEE"/>
    <property type="match status" value="1"/>
</dbReference>
<feature type="transmembrane region" description="Helical" evidence="9">
    <location>
        <begin position="221"/>
        <end position="252"/>
    </location>
</feature>